<accession>A0A844GNX6</accession>
<proteinExistence type="predicted"/>
<sequence>MMIKIIKKTIILSSLCSLFTVPAILADNNKLESLTPSTNIIEEPFTLDDTQPKRLKITVNIYSPEDIQVKEGEIIKKGDIISDRTLLRKNLENQLRSTKLALNNIKSSKVLEPIRPIPTPPIQNLPPANFAQEEAQVETAELEYVQAQRAYSLALENDPFISIKAKVNHQQTEVEEAIKEVQKQGQKTASIAMINNLPPEVMEHEKYKLGQKQSELSKQQANFDLTQAELKQVQENRIIELQNLQDKVNSARAKLELANAKLRKAKSDRSLLEYNHSINTTIRIEEANQAQIAYNRQLQEYQQQVRDKEYKITQLTDSVSNLEDKLKQIAVVKSPYSGQIKKIKYENQTDNTIKVEITLVPDNEK</sequence>
<name>A0A844GNX6_9CHRO</name>
<comment type="caution">
    <text evidence="3">The sequence shown here is derived from an EMBL/GenBank/DDBJ whole genome shotgun (WGS) entry which is preliminary data.</text>
</comment>
<feature type="chain" id="PRO_5032986127" evidence="2">
    <location>
        <begin position="27"/>
        <end position="365"/>
    </location>
</feature>
<gene>
    <name evidence="3" type="ORF">GGC33_01080</name>
</gene>
<feature type="coiled-coil region" evidence="1">
    <location>
        <begin position="216"/>
        <end position="325"/>
    </location>
</feature>
<feature type="signal peptide" evidence="2">
    <location>
        <begin position="1"/>
        <end position="26"/>
    </location>
</feature>
<evidence type="ECO:0000256" key="2">
    <source>
        <dbReference type="SAM" id="SignalP"/>
    </source>
</evidence>
<organism evidence="3 4">
    <name type="scientific">Cyanobacterium aponinum 0216</name>
    <dbReference type="NCBI Taxonomy" id="2676140"/>
    <lineage>
        <taxon>Bacteria</taxon>
        <taxon>Bacillati</taxon>
        <taxon>Cyanobacteriota</taxon>
        <taxon>Cyanophyceae</taxon>
        <taxon>Oscillatoriophycideae</taxon>
        <taxon>Chroococcales</taxon>
        <taxon>Geminocystaceae</taxon>
        <taxon>Cyanobacterium</taxon>
    </lineage>
</organism>
<dbReference type="EMBL" id="WMIA01000001">
    <property type="protein sequence ID" value="MTF37530.1"/>
    <property type="molecule type" value="Genomic_DNA"/>
</dbReference>
<dbReference type="RefSeq" id="WP_155082449.1">
    <property type="nucleotide sequence ID" value="NZ_WMIA01000001.1"/>
</dbReference>
<feature type="coiled-coil region" evidence="1">
    <location>
        <begin position="88"/>
        <end position="184"/>
    </location>
</feature>
<keyword evidence="1" id="KW-0175">Coiled coil</keyword>
<evidence type="ECO:0000313" key="4">
    <source>
        <dbReference type="Proteomes" id="UP000437131"/>
    </source>
</evidence>
<evidence type="ECO:0000256" key="1">
    <source>
        <dbReference type="SAM" id="Coils"/>
    </source>
</evidence>
<dbReference type="AlphaFoldDB" id="A0A844GNX6"/>
<protein>
    <submittedName>
        <fullName evidence="3">Uncharacterized protein</fullName>
    </submittedName>
</protein>
<evidence type="ECO:0000313" key="3">
    <source>
        <dbReference type="EMBL" id="MTF37530.1"/>
    </source>
</evidence>
<reference evidence="3 4" key="1">
    <citation type="submission" date="2019-11" db="EMBL/GenBank/DDBJ databases">
        <title>Isolation of a new High Light Tolerant Cyanobacteria.</title>
        <authorList>
            <person name="Dobson Z."/>
            <person name="Vaughn N."/>
            <person name="Vaughn M."/>
            <person name="Fromme P."/>
            <person name="Mazor Y."/>
        </authorList>
    </citation>
    <scope>NUCLEOTIDE SEQUENCE [LARGE SCALE GENOMIC DNA]</scope>
    <source>
        <strain evidence="3 4">0216</strain>
    </source>
</reference>
<dbReference type="Proteomes" id="UP000437131">
    <property type="component" value="Unassembled WGS sequence"/>
</dbReference>
<keyword evidence="2" id="KW-0732">Signal</keyword>